<protein>
    <submittedName>
        <fullName evidence="2">Uncharacterized protein</fullName>
    </submittedName>
</protein>
<keyword evidence="3" id="KW-1185">Reference proteome</keyword>
<dbReference type="Proteomes" id="UP000189674">
    <property type="component" value="Chromosome"/>
</dbReference>
<keyword evidence="1" id="KW-0732">Signal</keyword>
<feature type="chain" id="PRO_5012753017" evidence="1">
    <location>
        <begin position="25"/>
        <end position="139"/>
    </location>
</feature>
<dbReference type="RefSeq" id="WP_146660883.1">
    <property type="nucleotide sequence ID" value="NZ_CP019791.1"/>
</dbReference>
<accession>A0A1U9NJP3</accession>
<sequence precursor="true">MKKGRKRTSLILLAAILLAISAHRALKNFQIQQETTRWYAKAITAFNDETTPEDARDWLTDNGFELMIWNPNAQKGWIGKQTVQQPDSTSDYYLVQGSKPLSEDIWLDIKFTFDTDLIPQKARYNTRTHPINSSQSISQ</sequence>
<evidence type="ECO:0000313" key="2">
    <source>
        <dbReference type="EMBL" id="AQT68141.1"/>
    </source>
</evidence>
<proteinExistence type="predicted"/>
<organism evidence="2 3">
    <name type="scientific">Anaerohalosphaera lusitana</name>
    <dbReference type="NCBI Taxonomy" id="1936003"/>
    <lineage>
        <taxon>Bacteria</taxon>
        <taxon>Pseudomonadati</taxon>
        <taxon>Planctomycetota</taxon>
        <taxon>Phycisphaerae</taxon>
        <taxon>Sedimentisphaerales</taxon>
        <taxon>Anaerohalosphaeraceae</taxon>
        <taxon>Anaerohalosphaera</taxon>
    </lineage>
</organism>
<name>A0A1U9NJP3_9BACT</name>
<evidence type="ECO:0000256" key="1">
    <source>
        <dbReference type="SAM" id="SignalP"/>
    </source>
</evidence>
<dbReference type="EMBL" id="CP019791">
    <property type="protein sequence ID" value="AQT68141.1"/>
    <property type="molecule type" value="Genomic_DNA"/>
</dbReference>
<reference evidence="3" key="1">
    <citation type="submission" date="2017-02" db="EMBL/GenBank/DDBJ databases">
        <title>Comparative genomics and description of representatives of a novel lineage of planctomycetes thriving in anoxic sediments.</title>
        <authorList>
            <person name="Spring S."/>
            <person name="Bunk B."/>
            <person name="Sproer C."/>
        </authorList>
    </citation>
    <scope>NUCLEOTIDE SEQUENCE [LARGE SCALE GENOMIC DNA]</scope>
    <source>
        <strain evidence="3">ST-NAGAB-D1</strain>
    </source>
</reference>
<evidence type="ECO:0000313" key="3">
    <source>
        <dbReference type="Proteomes" id="UP000189674"/>
    </source>
</evidence>
<dbReference type="STRING" id="1936003.STSP2_01296"/>
<dbReference type="AlphaFoldDB" id="A0A1U9NJP3"/>
<feature type="signal peptide" evidence="1">
    <location>
        <begin position="1"/>
        <end position="24"/>
    </location>
</feature>
<gene>
    <name evidence="2" type="ORF">STSP2_01296</name>
</gene>
<dbReference type="KEGG" id="alus:STSP2_01296"/>